<gene>
    <name evidence="1" type="ORF">HANVADRAFT_51618</name>
</gene>
<accession>A0A1B7THS7</accession>
<dbReference type="EMBL" id="LXPE01000004">
    <property type="protein sequence ID" value="OBA28300.1"/>
    <property type="molecule type" value="Genomic_DNA"/>
</dbReference>
<proteinExistence type="predicted"/>
<reference evidence="2" key="1">
    <citation type="journal article" date="2016" name="Proc. Natl. Acad. Sci. U.S.A.">
        <title>Comparative genomics of biotechnologically important yeasts.</title>
        <authorList>
            <person name="Riley R."/>
            <person name="Haridas S."/>
            <person name="Wolfe K.H."/>
            <person name="Lopes M.R."/>
            <person name="Hittinger C.T."/>
            <person name="Goeker M."/>
            <person name="Salamov A.A."/>
            <person name="Wisecaver J.H."/>
            <person name="Long T.M."/>
            <person name="Calvey C.H."/>
            <person name="Aerts A.L."/>
            <person name="Barry K.W."/>
            <person name="Choi C."/>
            <person name="Clum A."/>
            <person name="Coughlan A.Y."/>
            <person name="Deshpande S."/>
            <person name="Douglass A.P."/>
            <person name="Hanson S.J."/>
            <person name="Klenk H.-P."/>
            <person name="LaButti K.M."/>
            <person name="Lapidus A."/>
            <person name="Lindquist E.A."/>
            <person name="Lipzen A.M."/>
            <person name="Meier-Kolthoff J.P."/>
            <person name="Ohm R.A."/>
            <person name="Otillar R.P."/>
            <person name="Pangilinan J.L."/>
            <person name="Peng Y."/>
            <person name="Rokas A."/>
            <person name="Rosa C.A."/>
            <person name="Scheuner C."/>
            <person name="Sibirny A.A."/>
            <person name="Slot J.C."/>
            <person name="Stielow J.B."/>
            <person name="Sun H."/>
            <person name="Kurtzman C.P."/>
            <person name="Blackwell M."/>
            <person name="Grigoriev I.V."/>
            <person name="Jeffries T.W."/>
        </authorList>
    </citation>
    <scope>NUCLEOTIDE SEQUENCE [LARGE SCALE GENOMIC DNA]</scope>
    <source>
        <strain evidence="2">NRRL Y-1626</strain>
    </source>
</reference>
<name>A0A1B7THS7_9ASCO</name>
<sequence>MNIENMKECILDNAYILICEKWGYGSLDLSYELFRYYIKNALFIKYGNLYEDCLGKNFNELADKTGLNFIMNRGLKNLMLMYSNIQINSNQRILKN</sequence>
<evidence type="ECO:0000313" key="2">
    <source>
        <dbReference type="Proteomes" id="UP000092321"/>
    </source>
</evidence>
<dbReference type="AlphaFoldDB" id="A0A1B7THS7"/>
<evidence type="ECO:0000313" key="1">
    <source>
        <dbReference type="EMBL" id="OBA28300.1"/>
    </source>
</evidence>
<keyword evidence="2" id="KW-1185">Reference proteome</keyword>
<dbReference type="Proteomes" id="UP000092321">
    <property type="component" value="Unassembled WGS sequence"/>
</dbReference>
<protein>
    <submittedName>
        <fullName evidence="1">Uncharacterized protein</fullName>
    </submittedName>
</protein>
<organism evidence="1 2">
    <name type="scientific">Hanseniaspora valbyensis NRRL Y-1626</name>
    <dbReference type="NCBI Taxonomy" id="766949"/>
    <lineage>
        <taxon>Eukaryota</taxon>
        <taxon>Fungi</taxon>
        <taxon>Dikarya</taxon>
        <taxon>Ascomycota</taxon>
        <taxon>Saccharomycotina</taxon>
        <taxon>Saccharomycetes</taxon>
        <taxon>Saccharomycodales</taxon>
        <taxon>Saccharomycodaceae</taxon>
        <taxon>Hanseniaspora</taxon>
    </lineage>
</organism>
<comment type="caution">
    <text evidence="1">The sequence shown here is derived from an EMBL/GenBank/DDBJ whole genome shotgun (WGS) entry which is preliminary data.</text>
</comment>